<evidence type="ECO:0000313" key="2">
    <source>
        <dbReference type="Proteomes" id="UP000030746"/>
    </source>
</evidence>
<dbReference type="OrthoDB" id="289038at2759"/>
<protein>
    <submittedName>
        <fullName evidence="1">Uncharacterized protein</fullName>
    </submittedName>
</protein>
<dbReference type="AlphaFoldDB" id="V4BB76"/>
<evidence type="ECO:0000313" key="1">
    <source>
        <dbReference type="EMBL" id="ESO86254.1"/>
    </source>
</evidence>
<feature type="non-terminal residue" evidence="1">
    <location>
        <position position="1"/>
    </location>
</feature>
<dbReference type="CTD" id="20232960"/>
<name>V4BB76_LOTGI</name>
<dbReference type="Proteomes" id="UP000030746">
    <property type="component" value="Unassembled WGS sequence"/>
</dbReference>
<dbReference type="HOGENOM" id="CLU_1754290_0_0_1"/>
<proteinExistence type="predicted"/>
<accession>V4BB76</accession>
<reference evidence="1 2" key="1">
    <citation type="journal article" date="2013" name="Nature">
        <title>Insights into bilaterian evolution from three spiralian genomes.</title>
        <authorList>
            <person name="Simakov O."/>
            <person name="Marletaz F."/>
            <person name="Cho S.J."/>
            <person name="Edsinger-Gonzales E."/>
            <person name="Havlak P."/>
            <person name="Hellsten U."/>
            <person name="Kuo D.H."/>
            <person name="Larsson T."/>
            <person name="Lv J."/>
            <person name="Arendt D."/>
            <person name="Savage R."/>
            <person name="Osoegawa K."/>
            <person name="de Jong P."/>
            <person name="Grimwood J."/>
            <person name="Chapman J.A."/>
            <person name="Shapiro H."/>
            <person name="Aerts A."/>
            <person name="Otillar R.P."/>
            <person name="Terry A.Y."/>
            <person name="Boore J.L."/>
            <person name="Grigoriev I.V."/>
            <person name="Lindberg D.R."/>
            <person name="Seaver E.C."/>
            <person name="Weisblat D.A."/>
            <person name="Putnam N.H."/>
            <person name="Rokhsar D.S."/>
        </authorList>
    </citation>
    <scope>NUCLEOTIDE SEQUENCE [LARGE SCALE GENOMIC DNA]</scope>
</reference>
<dbReference type="OMA" id="YRPPREM"/>
<dbReference type="KEGG" id="lgi:LOTGIDRAFT_129506"/>
<keyword evidence="2" id="KW-1185">Reference proteome</keyword>
<dbReference type="GeneID" id="20232960"/>
<dbReference type="STRING" id="225164.V4BB76"/>
<dbReference type="RefSeq" id="XP_009063026.1">
    <property type="nucleotide sequence ID" value="XM_009064778.1"/>
</dbReference>
<gene>
    <name evidence="1" type="ORF">LOTGIDRAFT_129506</name>
</gene>
<organism evidence="1 2">
    <name type="scientific">Lottia gigantea</name>
    <name type="common">Giant owl limpet</name>
    <dbReference type="NCBI Taxonomy" id="225164"/>
    <lineage>
        <taxon>Eukaryota</taxon>
        <taxon>Metazoa</taxon>
        <taxon>Spiralia</taxon>
        <taxon>Lophotrochozoa</taxon>
        <taxon>Mollusca</taxon>
        <taxon>Gastropoda</taxon>
        <taxon>Patellogastropoda</taxon>
        <taxon>Lottioidea</taxon>
        <taxon>Lottiidae</taxon>
        <taxon>Lottia</taxon>
    </lineage>
</organism>
<sequence length="149" mass="17250">ILEVKVRQPKTSTYSPSVEVLWDISQGTGIVGLKRTVTESLMLPTDQILMAKYLYQTYDWLIIKEKDKAPGKKGKKKRQKVQKVDLRQSPHFIGDGDMIGVKNLEIDQNNTDFSTQEDIDGKQRLQKLAEEKKQRYLFIFFTGLKNMKI</sequence>
<dbReference type="EMBL" id="KB203115">
    <property type="protein sequence ID" value="ESO86254.1"/>
    <property type="molecule type" value="Genomic_DNA"/>
</dbReference>